<dbReference type="Proteomes" id="UP001220610">
    <property type="component" value="Chromosome"/>
</dbReference>
<comment type="similarity">
    <text evidence="1">Belongs to the membrane fusion protein (MFP) (TC 8.A.1) family.</text>
</comment>
<gene>
    <name evidence="3" type="ORF">P0Y53_13085</name>
</gene>
<dbReference type="InterPro" id="IPR058625">
    <property type="entry name" value="MdtA-like_BSH"/>
</dbReference>
<sequence>MQNNQAWISILVLALLAGACKPAAKEEAFRKEERIPVKLMPLEGAGPGAASIQASGLFATEEEAVLSFRNGGVINQLLVKEGDAVKKGQLLATVNVAEIDAGVQQAKLAWEKAQRDFERARQLHLDSVATLEQMQNARTAMDVARQQYNSVNVNRGYSEIRATTSGYVLKRFVNNGQVVGPGSPVFMINGAKNSDWLLNAGVSDRQWARLAIGDKATIETDALPGQVLQAYVYKKSEGVDPAAGTMQVQLKLTGKPPAAIASGIFARASIQPSIEGRGWLIPADALLDGDAGKGYVFVTRDGKTAHKQEVLIGSIQPGGILVTGGLDSVTAIIISGSPYLDEGSAIIVK</sequence>
<dbReference type="NCBIfam" id="TIGR01730">
    <property type="entry name" value="RND_mfp"/>
    <property type="match status" value="1"/>
</dbReference>
<reference evidence="3" key="1">
    <citation type="submission" date="2023-03" db="EMBL/GenBank/DDBJ databases">
        <title>Andean soil-derived lignocellulolytic bacterial consortium as a source of novel taxa and putative plastic-active enzymes.</title>
        <authorList>
            <person name="Diaz-Garcia L."/>
            <person name="Chuvochina M."/>
            <person name="Feuerriegel G."/>
            <person name="Bunk B."/>
            <person name="Sproer C."/>
            <person name="Streit W.R."/>
            <person name="Rodriguez L.M."/>
            <person name="Overmann J."/>
            <person name="Jimenez D.J."/>
        </authorList>
    </citation>
    <scope>NUCLEOTIDE SEQUENCE</scope>
    <source>
        <strain evidence="3">MAG 7</strain>
    </source>
</reference>
<name>A0AAJ5WP30_9BACT</name>
<evidence type="ECO:0000259" key="2">
    <source>
        <dbReference type="Pfam" id="PF25917"/>
    </source>
</evidence>
<dbReference type="InterPro" id="IPR006143">
    <property type="entry name" value="RND_pump_MFP"/>
</dbReference>
<evidence type="ECO:0000313" key="3">
    <source>
        <dbReference type="EMBL" id="WEK33419.1"/>
    </source>
</evidence>
<protein>
    <submittedName>
        <fullName evidence="3">Efflux RND transporter periplasmic adaptor subunit</fullName>
    </submittedName>
</protein>
<dbReference type="Gene3D" id="2.40.30.170">
    <property type="match status" value="1"/>
</dbReference>
<proteinExistence type="inferred from homology"/>
<evidence type="ECO:0000256" key="1">
    <source>
        <dbReference type="ARBA" id="ARBA00009477"/>
    </source>
</evidence>
<dbReference type="EMBL" id="CP119311">
    <property type="protein sequence ID" value="WEK33419.1"/>
    <property type="molecule type" value="Genomic_DNA"/>
</dbReference>
<feature type="domain" description="Multidrug resistance protein MdtA-like barrel-sandwich hybrid" evidence="2">
    <location>
        <begin position="71"/>
        <end position="188"/>
    </location>
</feature>
<accession>A0AAJ5WP30</accession>
<dbReference type="Gene3D" id="2.40.50.100">
    <property type="match status" value="1"/>
</dbReference>
<dbReference type="Pfam" id="PF25917">
    <property type="entry name" value="BSH_RND"/>
    <property type="match status" value="1"/>
</dbReference>
<dbReference type="GO" id="GO:0015562">
    <property type="term" value="F:efflux transmembrane transporter activity"/>
    <property type="evidence" value="ECO:0007669"/>
    <property type="project" value="TreeGrafter"/>
</dbReference>
<organism evidence="3 4">
    <name type="scientific">Candidatus Pseudobacter hemicellulosilyticus</name>
    <dbReference type="NCBI Taxonomy" id="3121375"/>
    <lineage>
        <taxon>Bacteria</taxon>
        <taxon>Pseudomonadati</taxon>
        <taxon>Bacteroidota</taxon>
        <taxon>Chitinophagia</taxon>
        <taxon>Chitinophagales</taxon>
        <taxon>Chitinophagaceae</taxon>
        <taxon>Pseudobacter</taxon>
    </lineage>
</organism>
<dbReference type="SUPFAM" id="SSF111369">
    <property type="entry name" value="HlyD-like secretion proteins"/>
    <property type="match status" value="1"/>
</dbReference>
<dbReference type="GO" id="GO:1990281">
    <property type="term" value="C:efflux pump complex"/>
    <property type="evidence" value="ECO:0007669"/>
    <property type="project" value="TreeGrafter"/>
</dbReference>
<evidence type="ECO:0000313" key="4">
    <source>
        <dbReference type="Proteomes" id="UP001220610"/>
    </source>
</evidence>
<dbReference type="PANTHER" id="PTHR30469:SF15">
    <property type="entry name" value="HLYD FAMILY OF SECRETION PROTEINS"/>
    <property type="match status" value="1"/>
</dbReference>
<dbReference type="PANTHER" id="PTHR30469">
    <property type="entry name" value="MULTIDRUG RESISTANCE PROTEIN MDTA"/>
    <property type="match status" value="1"/>
</dbReference>
<dbReference type="AlphaFoldDB" id="A0AAJ5WP30"/>
<dbReference type="Gene3D" id="2.40.420.20">
    <property type="match status" value="1"/>
</dbReference>